<feature type="transmembrane region" description="Helical" evidence="6">
    <location>
        <begin position="176"/>
        <end position="196"/>
    </location>
</feature>
<feature type="transmembrane region" description="Helical" evidence="6">
    <location>
        <begin position="92"/>
        <end position="112"/>
    </location>
</feature>
<keyword evidence="2 6" id="KW-1003">Cell membrane</keyword>
<dbReference type="eggNOG" id="ENOG502T940">
    <property type="taxonomic scope" value="Eukaryota"/>
</dbReference>
<evidence type="ECO:0000256" key="1">
    <source>
        <dbReference type="ARBA" id="ARBA00004651"/>
    </source>
</evidence>
<evidence type="ECO:0000256" key="4">
    <source>
        <dbReference type="ARBA" id="ARBA00022989"/>
    </source>
</evidence>
<reference evidence="8" key="3">
    <citation type="submission" date="2012-09" db="EMBL/GenBank/DDBJ databases">
        <authorList>
            <consortium name="VectorBase"/>
        </authorList>
    </citation>
    <scope>NUCLEOTIDE SEQUENCE</scope>
    <source>
        <strain evidence="8">Liverpool</strain>
    </source>
</reference>
<comment type="caution">
    <text evidence="6">Lacks conserved residue(s) required for the propagation of feature annotation.</text>
</comment>
<evidence type="ECO:0000313" key="9">
    <source>
        <dbReference type="Proteomes" id="UP000682892"/>
    </source>
</evidence>
<proteinExistence type="inferred from homology"/>
<name>J9HZZ1_AEDAE</name>
<feature type="transmembrane region" description="Helical" evidence="6">
    <location>
        <begin position="240"/>
        <end position="261"/>
    </location>
</feature>
<evidence type="ECO:0000256" key="6">
    <source>
        <dbReference type="RuleBase" id="RU363108"/>
    </source>
</evidence>
<feature type="transmembrane region" description="Helical" evidence="6">
    <location>
        <begin position="143"/>
        <end position="164"/>
    </location>
</feature>
<dbReference type="GO" id="GO:0050909">
    <property type="term" value="P:sensory perception of taste"/>
    <property type="evidence" value="ECO:0007669"/>
    <property type="project" value="InterPro"/>
</dbReference>
<dbReference type="GO" id="GO:0005886">
    <property type="term" value="C:plasma membrane"/>
    <property type="evidence" value="ECO:0007669"/>
    <property type="project" value="UniProtKB-SubCell"/>
</dbReference>
<reference evidence="8" key="1">
    <citation type="submission" date="2005-10" db="EMBL/GenBank/DDBJ databases">
        <authorList>
            <person name="Loftus B.J."/>
            <person name="Nene V.M."/>
            <person name="Hannick L.I."/>
            <person name="Bidwell S."/>
            <person name="Haas B."/>
            <person name="Amedeo P."/>
            <person name="Orvis J."/>
            <person name="Wortman J.R."/>
            <person name="White O.R."/>
            <person name="Salzberg S."/>
            <person name="Shumway M."/>
            <person name="Koo H."/>
            <person name="Zhao Y."/>
            <person name="Holmes M."/>
            <person name="Miller J."/>
            <person name="Schatz M."/>
            <person name="Pop M."/>
            <person name="Pai G."/>
            <person name="Utterback T."/>
            <person name="Rogers Y.-H."/>
            <person name="Kravitz S."/>
            <person name="Fraser C.M."/>
        </authorList>
    </citation>
    <scope>NUCLEOTIDE SEQUENCE</scope>
    <source>
        <strain evidence="8">Liverpool</strain>
    </source>
</reference>
<accession>J9HZZ1</accession>
<comment type="function">
    <text evidence="6">Gustatory receptor which mediates acceptance or avoidance behavior, depending on its substrates.</text>
</comment>
<feature type="non-terminal residue" evidence="8">
    <location>
        <position position="381"/>
    </location>
</feature>
<evidence type="ECO:0000313" key="8">
    <source>
        <dbReference type="EMBL" id="EJY58055.1"/>
    </source>
</evidence>
<keyword evidence="6" id="KW-0807">Transducer</keyword>
<dbReference type="AlphaFoldDB" id="J9HZZ1"/>
<evidence type="ECO:0000256" key="3">
    <source>
        <dbReference type="ARBA" id="ARBA00022692"/>
    </source>
</evidence>
<dbReference type="PaxDb" id="7159-AAEL017476-PA"/>
<keyword evidence="5 6" id="KW-0472">Membrane</keyword>
<gene>
    <name evidence="8" type="primary">GPRgr74c</name>
    <name evidence="8" type="ORF">AaeL_AAEL017476</name>
</gene>
<sequence length="381" mass="44787">MVCTAGINHRLLIVTELAIVSRSLLIAMKEINLFYTFGIVPYCYDTEENTFLYDKRDRFYNFLFKIFLPSVALVALAVLWPEVLFLGNSIMAYVFAMQVILNLSTLYINILANYRNVRFYKRLQESCSISDADTEENSSYWTFIMRISVPVVFYAYYEACLVIYTKVYDIRPFKDLCFYLIYYYLELVLILNMYYVELIIKSLRQHLKQIYHMDQSIARTTRQYFSYIRRKSALCHVLRFRMLCSAGNTYLAASAMLYTMMRRMEMEETFSSWIGFNEMVFNLGSCGSQLIGLAGLCFEVRRCSSEEQELARKLSDLRENFAQNNKESPSTTMTKISVLYRPPAISAYGLFEINLNFFYQMIAAIFTQCVILFQFQSFEQQ</sequence>
<keyword evidence="3 6" id="KW-0812">Transmembrane</keyword>
<organism evidence="8 9">
    <name type="scientific">Aedes aegypti</name>
    <name type="common">Yellowfever mosquito</name>
    <name type="synonym">Culex aegypti</name>
    <dbReference type="NCBI Taxonomy" id="7159"/>
    <lineage>
        <taxon>Eukaryota</taxon>
        <taxon>Metazoa</taxon>
        <taxon>Ecdysozoa</taxon>
        <taxon>Arthropoda</taxon>
        <taxon>Hexapoda</taxon>
        <taxon>Insecta</taxon>
        <taxon>Pterygota</taxon>
        <taxon>Neoptera</taxon>
        <taxon>Endopterygota</taxon>
        <taxon>Diptera</taxon>
        <taxon>Nematocera</taxon>
        <taxon>Culicoidea</taxon>
        <taxon>Culicidae</taxon>
        <taxon>Culicinae</taxon>
        <taxon>Aedini</taxon>
        <taxon>Aedes</taxon>
        <taxon>Stegomyia</taxon>
    </lineage>
</organism>
<feature type="coiled-coil region" evidence="7">
    <location>
        <begin position="300"/>
        <end position="327"/>
    </location>
</feature>
<dbReference type="InterPro" id="IPR013604">
    <property type="entry name" value="7TM_chemorcpt"/>
</dbReference>
<evidence type="ECO:0000256" key="7">
    <source>
        <dbReference type="SAM" id="Coils"/>
    </source>
</evidence>
<feature type="transmembrane region" description="Helical" evidence="6">
    <location>
        <begin position="62"/>
        <end position="80"/>
    </location>
</feature>
<keyword evidence="6" id="KW-0675">Receptor</keyword>
<dbReference type="GO" id="GO:0007165">
    <property type="term" value="P:signal transduction"/>
    <property type="evidence" value="ECO:0007669"/>
    <property type="project" value="UniProtKB-KW"/>
</dbReference>
<evidence type="ECO:0000256" key="5">
    <source>
        <dbReference type="ARBA" id="ARBA00023136"/>
    </source>
</evidence>
<reference evidence="8" key="2">
    <citation type="journal article" date="2007" name="Science">
        <title>Genome sequence of Aedes aegypti, a major arbovirus vector.</title>
        <authorList>
            <person name="Nene V."/>
            <person name="Wortman J.R."/>
            <person name="Lawson D."/>
            <person name="Haas B."/>
            <person name="Kodira C."/>
            <person name="Tu Z.J."/>
            <person name="Loftus B."/>
            <person name="Xi Z."/>
            <person name="Megy K."/>
            <person name="Grabherr M."/>
            <person name="Ren Q."/>
            <person name="Zdobnov E.M."/>
            <person name="Lobo N.F."/>
            <person name="Campbell K.S."/>
            <person name="Brown S.E."/>
            <person name="Bonaldo M.F."/>
            <person name="Zhu J."/>
            <person name="Sinkins S.P."/>
            <person name="Hogenkamp D.G."/>
            <person name="Amedeo P."/>
            <person name="Arensburger P."/>
            <person name="Atkinson P.W."/>
            <person name="Bidwell S."/>
            <person name="Biedler J."/>
            <person name="Birney E."/>
            <person name="Bruggner R.V."/>
            <person name="Costas J."/>
            <person name="Coy M.R."/>
            <person name="Crabtree J."/>
            <person name="Crawford M."/>
            <person name="Debruyn B."/>
            <person name="Decaprio D."/>
            <person name="Eiglmeier K."/>
            <person name="Eisenstadt E."/>
            <person name="El-Dorry H."/>
            <person name="Gelbart W.M."/>
            <person name="Gomes S.L."/>
            <person name="Hammond M."/>
            <person name="Hannick L.I."/>
            <person name="Hogan J.R."/>
            <person name="Holmes M.H."/>
            <person name="Jaffe D."/>
            <person name="Johnston J.S."/>
            <person name="Kennedy R.C."/>
            <person name="Koo H."/>
            <person name="Kravitz S."/>
            <person name="Kriventseva E.V."/>
            <person name="Kulp D."/>
            <person name="Labutti K."/>
            <person name="Lee E."/>
            <person name="Li S."/>
            <person name="Lovin D.D."/>
            <person name="Mao C."/>
            <person name="Mauceli E."/>
            <person name="Menck C.F."/>
            <person name="Miller J.R."/>
            <person name="Montgomery P."/>
            <person name="Mori A."/>
            <person name="Nascimento A.L."/>
            <person name="Naveira H.F."/>
            <person name="Nusbaum C."/>
            <person name="O'leary S."/>
            <person name="Orvis J."/>
            <person name="Pertea M."/>
            <person name="Quesneville H."/>
            <person name="Reidenbach K.R."/>
            <person name="Rogers Y.H."/>
            <person name="Roth C.W."/>
            <person name="Schneider J.R."/>
            <person name="Schatz M."/>
            <person name="Shumway M."/>
            <person name="Stanke M."/>
            <person name="Stinson E.O."/>
            <person name="Tubio J.M."/>
            <person name="Vanzee J.P."/>
            <person name="Verjovski-Almeida S."/>
            <person name="Werner D."/>
            <person name="White O."/>
            <person name="Wyder S."/>
            <person name="Zeng Q."/>
            <person name="Zhao Q."/>
            <person name="Zhao Y."/>
            <person name="Hill C.A."/>
            <person name="Raikhel A.S."/>
            <person name="Soares M.B."/>
            <person name="Knudson D.L."/>
            <person name="Lee N.H."/>
            <person name="Galagan J."/>
            <person name="Salzberg S.L."/>
            <person name="Paulsen I.T."/>
            <person name="Dimopoulos G."/>
            <person name="Collins F.H."/>
            <person name="Birren B."/>
            <person name="Fraser-Liggett C.M."/>
            <person name="Severson D.W."/>
        </authorList>
    </citation>
    <scope>NUCLEOTIDE SEQUENCE [LARGE SCALE GENOMIC DNA]</scope>
    <source>
        <strain evidence="8">Liverpool</strain>
    </source>
</reference>
<dbReference type="Proteomes" id="UP000682892">
    <property type="component" value="Unassembled WGS sequence"/>
</dbReference>
<dbReference type="Pfam" id="PF08395">
    <property type="entry name" value="7tm_7"/>
    <property type="match status" value="1"/>
</dbReference>
<dbReference type="EMBL" id="CH478103">
    <property type="protein sequence ID" value="EJY58055.1"/>
    <property type="molecule type" value="Genomic_DNA"/>
</dbReference>
<comment type="similarity">
    <text evidence="6">Belongs to the insect chemoreceptor superfamily. Gustatory receptor (GR) family.</text>
</comment>
<comment type="subcellular location">
    <subcellularLocation>
        <location evidence="1 6">Cell membrane</location>
        <topology evidence="1 6">Multi-pass membrane protein</topology>
    </subcellularLocation>
</comment>
<keyword evidence="4 6" id="KW-1133">Transmembrane helix</keyword>
<keyword evidence="7" id="KW-0175">Coiled coil</keyword>
<protein>
    <recommendedName>
        <fullName evidence="6">Gustatory receptor</fullName>
    </recommendedName>
</protein>
<evidence type="ECO:0000256" key="2">
    <source>
        <dbReference type="ARBA" id="ARBA00022475"/>
    </source>
</evidence>